<evidence type="ECO:0000259" key="13">
    <source>
        <dbReference type="PROSITE" id="PS50885"/>
    </source>
</evidence>
<dbReference type="RefSeq" id="WP_231700237.1">
    <property type="nucleotide sequence ID" value="NZ_AP018560.1"/>
</dbReference>
<evidence type="ECO:0000256" key="4">
    <source>
        <dbReference type="ARBA" id="ARBA00022553"/>
    </source>
</evidence>
<evidence type="ECO:0000259" key="12">
    <source>
        <dbReference type="PROSITE" id="PS50109"/>
    </source>
</evidence>
<gene>
    <name evidence="14" type="ORF">ALSL_2620</name>
</gene>
<feature type="transmembrane region" description="Helical" evidence="11">
    <location>
        <begin position="173"/>
        <end position="192"/>
    </location>
</feature>
<dbReference type="Gene3D" id="1.10.8.500">
    <property type="entry name" value="HAMP domain in histidine kinase"/>
    <property type="match status" value="1"/>
</dbReference>
<dbReference type="InterPro" id="IPR003594">
    <property type="entry name" value="HATPase_dom"/>
</dbReference>
<keyword evidence="8 11" id="KW-1133">Transmembrane helix</keyword>
<keyword evidence="6 11" id="KW-0812">Transmembrane</keyword>
<dbReference type="EMBL" id="AP018560">
    <property type="protein sequence ID" value="BBD81244.1"/>
    <property type="molecule type" value="Genomic_DNA"/>
</dbReference>
<name>A0A2Z6E8V6_9GAMM</name>
<dbReference type="Pfam" id="PF02518">
    <property type="entry name" value="HATPase_c"/>
    <property type="match status" value="1"/>
</dbReference>
<keyword evidence="4" id="KW-0597">Phosphoprotein</keyword>
<dbReference type="InterPro" id="IPR003660">
    <property type="entry name" value="HAMP_dom"/>
</dbReference>
<dbReference type="PROSITE" id="PS50885">
    <property type="entry name" value="HAMP"/>
    <property type="match status" value="1"/>
</dbReference>
<dbReference type="GO" id="GO:0005886">
    <property type="term" value="C:plasma membrane"/>
    <property type="evidence" value="ECO:0007669"/>
    <property type="project" value="TreeGrafter"/>
</dbReference>
<evidence type="ECO:0000256" key="2">
    <source>
        <dbReference type="ARBA" id="ARBA00004370"/>
    </source>
</evidence>
<dbReference type="AlphaFoldDB" id="A0A2Z6E8V6"/>
<accession>A0A2Z6E8V6</accession>
<feature type="domain" description="HAMP" evidence="13">
    <location>
        <begin position="194"/>
        <end position="247"/>
    </location>
</feature>
<comment type="catalytic activity">
    <reaction evidence="1">
        <text>ATP + protein L-histidine = ADP + protein N-phospho-L-histidine.</text>
        <dbReference type="EC" id="2.7.13.3"/>
    </reaction>
</comment>
<sequence length="478" mass="51959">MRSLPHCLRDAMSLPAVPGAWRSAASRLILVYGALFALWALLLLGVVQWEATRYLNGVIDQLLEQRMRYLLATEPTQLPAAVAAASAIDPNGLMALGLFDREGTRLAGNIVRVPDALPADGAVHLLGRGLPRTAEGRASRARVLATRLGDGRLLVVARDTSTIDGLGAIIRRALVWGLSLTLIPGVLGGLLLHRGHLRRIRALAAATEPIRRGDLARRLPVSRRGDELDQLAGIVNGMLDEIERLLSEVKGVCDNIAHDLRTPLTHLRARLYRVQQQLADRPQAALLDACMGDIDAVLVRFRALLRISELEERQRADFGVVDPAELLRQVHECYAPLAEDRGQRFVLDLATNARLHGDAHLLFEALANLVGNAIKFAPPGGEIQLRMLATTAGTCIEVCDDGPGIPEQEREMVTRRFYRGDKSRHQPGSGLGLSIVSAIARLHGFTLEIDRSQRGGARIALHCPARAGHPAVMDLAPP</sequence>
<dbReference type="PANTHER" id="PTHR45436">
    <property type="entry name" value="SENSOR HISTIDINE KINASE YKOH"/>
    <property type="match status" value="1"/>
</dbReference>
<dbReference type="Gene3D" id="1.10.287.130">
    <property type="match status" value="1"/>
</dbReference>
<proteinExistence type="predicted"/>
<dbReference type="EC" id="2.7.13.3" evidence="3"/>
<dbReference type="PANTHER" id="PTHR45436:SF8">
    <property type="entry name" value="HISTIDINE KINASE"/>
    <property type="match status" value="1"/>
</dbReference>
<dbReference type="SUPFAM" id="SSF47384">
    <property type="entry name" value="Homodimeric domain of signal transducing histidine kinase"/>
    <property type="match status" value="1"/>
</dbReference>
<dbReference type="KEGG" id="rbd:ALSL_2620"/>
<evidence type="ECO:0000313" key="15">
    <source>
        <dbReference type="Proteomes" id="UP000270530"/>
    </source>
</evidence>
<evidence type="ECO:0000256" key="7">
    <source>
        <dbReference type="ARBA" id="ARBA00022777"/>
    </source>
</evidence>
<dbReference type="SMART" id="SM00304">
    <property type="entry name" value="HAMP"/>
    <property type="match status" value="1"/>
</dbReference>
<dbReference type="SUPFAM" id="SSF55874">
    <property type="entry name" value="ATPase domain of HSP90 chaperone/DNA topoisomerase II/histidine kinase"/>
    <property type="match status" value="1"/>
</dbReference>
<dbReference type="Gene3D" id="3.30.565.10">
    <property type="entry name" value="Histidine kinase-like ATPase, C-terminal domain"/>
    <property type="match status" value="1"/>
</dbReference>
<dbReference type="PRINTS" id="PR00344">
    <property type="entry name" value="BCTRLSENSOR"/>
</dbReference>
<evidence type="ECO:0000256" key="10">
    <source>
        <dbReference type="ARBA" id="ARBA00023136"/>
    </source>
</evidence>
<dbReference type="InterPro" id="IPR004358">
    <property type="entry name" value="Sig_transdc_His_kin-like_C"/>
</dbReference>
<keyword evidence="5" id="KW-0808">Transferase</keyword>
<evidence type="ECO:0000313" key="14">
    <source>
        <dbReference type="EMBL" id="BBD81244.1"/>
    </source>
</evidence>
<evidence type="ECO:0000256" key="1">
    <source>
        <dbReference type="ARBA" id="ARBA00000085"/>
    </source>
</evidence>
<dbReference type="SMART" id="SM00387">
    <property type="entry name" value="HATPase_c"/>
    <property type="match status" value="1"/>
</dbReference>
<dbReference type="Pfam" id="PF00672">
    <property type="entry name" value="HAMP"/>
    <property type="match status" value="1"/>
</dbReference>
<evidence type="ECO:0000256" key="5">
    <source>
        <dbReference type="ARBA" id="ARBA00022679"/>
    </source>
</evidence>
<dbReference type="GO" id="GO:0000155">
    <property type="term" value="F:phosphorelay sensor kinase activity"/>
    <property type="evidence" value="ECO:0007669"/>
    <property type="project" value="InterPro"/>
</dbReference>
<feature type="transmembrane region" description="Helical" evidence="11">
    <location>
        <begin position="29"/>
        <end position="49"/>
    </location>
</feature>
<evidence type="ECO:0000256" key="11">
    <source>
        <dbReference type="SAM" id="Phobius"/>
    </source>
</evidence>
<dbReference type="Proteomes" id="UP000270530">
    <property type="component" value="Chromosome"/>
</dbReference>
<dbReference type="InterPro" id="IPR050428">
    <property type="entry name" value="TCS_sensor_his_kinase"/>
</dbReference>
<keyword evidence="9" id="KW-0902">Two-component regulatory system</keyword>
<keyword evidence="7 14" id="KW-0418">Kinase</keyword>
<keyword evidence="15" id="KW-1185">Reference proteome</keyword>
<dbReference type="PROSITE" id="PS50109">
    <property type="entry name" value="HIS_KIN"/>
    <property type="match status" value="1"/>
</dbReference>
<evidence type="ECO:0000256" key="3">
    <source>
        <dbReference type="ARBA" id="ARBA00012438"/>
    </source>
</evidence>
<dbReference type="InterPro" id="IPR005467">
    <property type="entry name" value="His_kinase_dom"/>
</dbReference>
<dbReference type="CDD" id="cd06225">
    <property type="entry name" value="HAMP"/>
    <property type="match status" value="1"/>
</dbReference>
<dbReference type="SUPFAM" id="SSF158472">
    <property type="entry name" value="HAMP domain-like"/>
    <property type="match status" value="1"/>
</dbReference>
<reference evidence="15" key="1">
    <citation type="submission" date="2018-04" db="EMBL/GenBank/DDBJ databases">
        <authorList>
            <person name="Watanabe M."/>
            <person name="Kojima H."/>
        </authorList>
    </citation>
    <scope>NUCLEOTIDE SEQUENCE [LARGE SCALE GENOMIC DNA]</scope>
    <source>
        <strain evidence="15">Dysh456</strain>
    </source>
</reference>
<reference evidence="15" key="2">
    <citation type="submission" date="2018-06" db="EMBL/GenBank/DDBJ databases">
        <title>Genome sequence of Rhodanobacteraceae bacterium strain Dysh456.</title>
        <authorList>
            <person name="Fukui M."/>
        </authorList>
    </citation>
    <scope>NUCLEOTIDE SEQUENCE [LARGE SCALE GENOMIC DNA]</scope>
    <source>
        <strain evidence="15">Dysh456</strain>
    </source>
</reference>
<dbReference type="InterPro" id="IPR036097">
    <property type="entry name" value="HisK_dim/P_sf"/>
</dbReference>
<keyword evidence="10 11" id="KW-0472">Membrane</keyword>
<organism evidence="14 15">
    <name type="scientific">Aerosticca soli</name>
    <dbReference type="NCBI Taxonomy" id="2010829"/>
    <lineage>
        <taxon>Bacteria</taxon>
        <taxon>Pseudomonadati</taxon>
        <taxon>Pseudomonadota</taxon>
        <taxon>Gammaproteobacteria</taxon>
        <taxon>Lysobacterales</taxon>
        <taxon>Rhodanobacteraceae</taxon>
        <taxon>Aerosticca</taxon>
    </lineage>
</organism>
<evidence type="ECO:0000256" key="6">
    <source>
        <dbReference type="ARBA" id="ARBA00022692"/>
    </source>
</evidence>
<comment type="subcellular location">
    <subcellularLocation>
        <location evidence="2">Membrane</location>
    </subcellularLocation>
</comment>
<evidence type="ECO:0000256" key="8">
    <source>
        <dbReference type="ARBA" id="ARBA00022989"/>
    </source>
</evidence>
<feature type="domain" description="Histidine kinase" evidence="12">
    <location>
        <begin position="255"/>
        <end position="467"/>
    </location>
</feature>
<protein>
    <recommendedName>
        <fullName evidence="3">histidine kinase</fullName>
        <ecNumber evidence="3">2.7.13.3</ecNumber>
    </recommendedName>
</protein>
<dbReference type="InterPro" id="IPR036890">
    <property type="entry name" value="HATPase_C_sf"/>
</dbReference>
<evidence type="ECO:0000256" key="9">
    <source>
        <dbReference type="ARBA" id="ARBA00023012"/>
    </source>
</evidence>